<dbReference type="GO" id="GO:0006091">
    <property type="term" value="P:generation of precursor metabolites and energy"/>
    <property type="evidence" value="ECO:0007669"/>
    <property type="project" value="UniProtKB-ARBA"/>
</dbReference>
<dbReference type="PROSITE" id="PS01085">
    <property type="entry name" value="RIBUL_P_3_EPIMER_1"/>
    <property type="match status" value="1"/>
</dbReference>
<dbReference type="InterPro" id="IPR000056">
    <property type="entry name" value="Ribul_P_3_epim-like"/>
</dbReference>
<dbReference type="PANTHER" id="PTHR42995:SF5">
    <property type="entry name" value="ACETYL-COENZYME A CARBOXYLASE CARBOXYL TRANSFERASE SUBUNIT BETA, CHLOROPLASTIC"/>
    <property type="match status" value="1"/>
</dbReference>
<keyword evidence="23" id="KW-0119">Carbohydrate metabolism</keyword>
<keyword evidence="17" id="KW-0067">ATP-binding</keyword>
<feature type="domain" description="CoA carboxyltransferase N-terminal" evidence="27">
    <location>
        <begin position="805"/>
        <end position="1062"/>
    </location>
</feature>
<reference evidence="29 30" key="2">
    <citation type="submission" date="2024-05" db="EMBL/GenBank/DDBJ databases">
        <authorList>
            <person name="Chen Y."/>
            <person name="Shah S."/>
            <person name="Dougan E. K."/>
            <person name="Thang M."/>
            <person name="Chan C."/>
        </authorList>
    </citation>
    <scope>NUCLEOTIDE SEQUENCE [LARGE SCALE GENOMIC DNA]</scope>
</reference>
<gene>
    <name evidence="28" type="ORF">C1SCF055_LOCUS657</name>
</gene>
<dbReference type="PROSITE" id="PS01086">
    <property type="entry name" value="RIBUL_P_3_EPIMER_2"/>
    <property type="match status" value="1"/>
</dbReference>
<dbReference type="EC" id="5.1.3.1" evidence="9"/>
<dbReference type="InterPro" id="IPR000438">
    <property type="entry name" value="Acetyl_CoA_COase_Trfase_b_su"/>
</dbReference>
<evidence type="ECO:0000256" key="1">
    <source>
        <dbReference type="ARBA" id="ARBA00001782"/>
    </source>
</evidence>
<dbReference type="InterPro" id="IPR013078">
    <property type="entry name" value="His_Pase_superF_clade-1"/>
</dbReference>
<dbReference type="EMBL" id="CAMXCT030000001">
    <property type="protein sequence ID" value="CAL4759379.1"/>
    <property type="molecule type" value="Genomic_DNA"/>
</dbReference>
<dbReference type="Pfam" id="PF00834">
    <property type="entry name" value="Ribul_P_3_epim"/>
    <property type="match status" value="1"/>
</dbReference>
<evidence type="ECO:0000256" key="18">
    <source>
        <dbReference type="ARBA" id="ARBA00023004"/>
    </source>
</evidence>
<dbReference type="InterPro" id="IPR011060">
    <property type="entry name" value="RibuloseP-bd_barrel"/>
</dbReference>
<comment type="similarity">
    <text evidence="6">Belongs to the ribulose-phosphate 3-epimerase family.</text>
</comment>
<keyword evidence="18" id="KW-0408">Iron</keyword>
<dbReference type="Gene3D" id="3.90.226.10">
    <property type="entry name" value="2-enoyl-CoA Hydratase, Chain A, domain 1"/>
    <property type="match status" value="1"/>
</dbReference>
<evidence type="ECO:0000256" key="16">
    <source>
        <dbReference type="ARBA" id="ARBA00022833"/>
    </source>
</evidence>
<dbReference type="Pfam" id="PF01039">
    <property type="entry name" value="Carboxyl_trans"/>
    <property type="match status" value="1"/>
</dbReference>
<keyword evidence="12" id="KW-0479">Metal-binding</keyword>
<dbReference type="FunFam" id="3.20.20.70:FF:000191">
    <property type="entry name" value="ribulose-phosphate 3-epimerase isoform X2"/>
    <property type="match status" value="1"/>
</dbReference>
<dbReference type="GO" id="GO:0016740">
    <property type="term" value="F:transferase activity"/>
    <property type="evidence" value="ECO:0007669"/>
    <property type="project" value="UniProtKB-KW"/>
</dbReference>
<dbReference type="InterPro" id="IPR029033">
    <property type="entry name" value="His_PPase_superfam"/>
</dbReference>
<feature type="region of interest" description="Disordered" evidence="25">
    <location>
        <begin position="323"/>
        <end position="354"/>
    </location>
</feature>
<dbReference type="SUPFAM" id="SSF52096">
    <property type="entry name" value="ClpP/crotonase"/>
    <property type="match status" value="1"/>
</dbReference>
<keyword evidence="22" id="KW-0413">Isomerase</keyword>
<proteinExistence type="inferred from homology"/>
<evidence type="ECO:0000256" key="17">
    <source>
        <dbReference type="ARBA" id="ARBA00022840"/>
    </source>
</evidence>
<evidence type="ECO:0000256" key="12">
    <source>
        <dbReference type="ARBA" id="ARBA00022723"/>
    </source>
</evidence>
<dbReference type="InterPro" id="IPR046230">
    <property type="entry name" value="DUF6263"/>
</dbReference>
<keyword evidence="13" id="KW-0547">Nucleotide-binding</keyword>
<organism evidence="28">
    <name type="scientific">Cladocopium goreaui</name>
    <dbReference type="NCBI Taxonomy" id="2562237"/>
    <lineage>
        <taxon>Eukaryota</taxon>
        <taxon>Sar</taxon>
        <taxon>Alveolata</taxon>
        <taxon>Dinophyceae</taxon>
        <taxon>Suessiales</taxon>
        <taxon>Symbiodiniaceae</taxon>
        <taxon>Cladocopium</taxon>
    </lineage>
</organism>
<dbReference type="InterPro" id="IPR029045">
    <property type="entry name" value="ClpP/crotonase-like_dom_sf"/>
</dbReference>
<evidence type="ECO:0000256" key="15">
    <source>
        <dbReference type="ARBA" id="ARBA00022832"/>
    </source>
</evidence>
<dbReference type="InterPro" id="IPR041010">
    <property type="entry name" value="Znf-ACC"/>
</dbReference>
<dbReference type="SUPFAM" id="SSF53254">
    <property type="entry name" value="Phosphoglycerate mutase-like"/>
    <property type="match status" value="1"/>
</dbReference>
<evidence type="ECO:0000256" key="7">
    <source>
        <dbReference type="ARBA" id="ARBA00011738"/>
    </source>
</evidence>
<dbReference type="InterPro" id="IPR011762">
    <property type="entry name" value="COA_CT_N"/>
</dbReference>
<dbReference type="GO" id="GO:0004750">
    <property type="term" value="F:D-ribulose-phosphate 3-epimerase activity"/>
    <property type="evidence" value="ECO:0007669"/>
    <property type="project" value="UniProtKB-EC"/>
</dbReference>
<dbReference type="GO" id="GO:0009317">
    <property type="term" value="C:acetyl-CoA carboxylase complex"/>
    <property type="evidence" value="ECO:0007669"/>
    <property type="project" value="InterPro"/>
</dbReference>
<dbReference type="Pfam" id="PF17848">
    <property type="entry name" value="Zn_ribbon_ACC"/>
    <property type="match status" value="1"/>
</dbReference>
<evidence type="ECO:0000256" key="8">
    <source>
        <dbReference type="ARBA" id="ARBA00011842"/>
    </source>
</evidence>
<dbReference type="CDD" id="cd00429">
    <property type="entry name" value="RPE"/>
    <property type="match status" value="1"/>
</dbReference>
<dbReference type="HAMAP" id="MF_01395">
    <property type="entry name" value="AcetylCoA_CT_beta"/>
    <property type="match status" value="1"/>
</dbReference>
<dbReference type="EMBL" id="CAMXCT020000001">
    <property type="protein sequence ID" value="CAL1125442.1"/>
    <property type="molecule type" value="Genomic_DNA"/>
</dbReference>
<keyword evidence="10" id="KW-0444">Lipid biosynthesis</keyword>
<keyword evidence="21" id="KW-0464">Manganese</keyword>
<dbReference type="GO" id="GO:0046496">
    <property type="term" value="P:nicotinamide nucleotide metabolic process"/>
    <property type="evidence" value="ECO:0007669"/>
    <property type="project" value="UniProtKB-ARBA"/>
</dbReference>
<dbReference type="PRINTS" id="PR01070">
    <property type="entry name" value="ACCCTRFRASEB"/>
</dbReference>
<keyword evidence="30" id="KW-1185">Reference proteome</keyword>
<evidence type="ECO:0000313" key="28">
    <source>
        <dbReference type="EMBL" id="CAI3972067.1"/>
    </source>
</evidence>
<evidence type="ECO:0000256" key="3">
    <source>
        <dbReference type="ARBA" id="ARBA00001947"/>
    </source>
</evidence>
<dbReference type="PANTHER" id="PTHR42995">
    <property type="entry name" value="ACETYL-COENZYME A CARBOXYLASE CARBOXYL TRANSFERASE SUBUNIT BETA, CHLOROPLASTIC"/>
    <property type="match status" value="1"/>
</dbReference>
<feature type="compositionally biased region" description="Acidic residues" evidence="25">
    <location>
        <begin position="329"/>
        <end position="348"/>
    </location>
</feature>
<dbReference type="EMBL" id="CAMXCT010000001">
    <property type="protein sequence ID" value="CAI3972067.1"/>
    <property type="molecule type" value="Genomic_DNA"/>
</dbReference>
<evidence type="ECO:0000256" key="23">
    <source>
        <dbReference type="ARBA" id="ARBA00023277"/>
    </source>
</evidence>
<dbReference type="AlphaFoldDB" id="A0A9P1FFL8"/>
<dbReference type="NCBIfam" id="NF004076">
    <property type="entry name" value="PRK05581.1-4"/>
    <property type="match status" value="1"/>
</dbReference>
<evidence type="ECO:0000256" key="25">
    <source>
        <dbReference type="SAM" id="MobiDB-lite"/>
    </source>
</evidence>
<feature type="signal peptide" evidence="26">
    <location>
        <begin position="1"/>
        <end position="29"/>
    </location>
</feature>
<dbReference type="Proteomes" id="UP001152797">
    <property type="component" value="Unassembled WGS sequence"/>
</dbReference>
<keyword evidence="19" id="KW-0443">Lipid metabolism</keyword>
<dbReference type="SUPFAM" id="SSF51366">
    <property type="entry name" value="Ribulose-phoshate binding barrel"/>
    <property type="match status" value="1"/>
</dbReference>
<comment type="catalytic activity">
    <reaction evidence="1">
        <text>D-ribulose 5-phosphate = D-xylulose 5-phosphate</text>
        <dbReference type="Rhea" id="RHEA:13677"/>
        <dbReference type="ChEBI" id="CHEBI:57737"/>
        <dbReference type="ChEBI" id="CHEBI:58121"/>
        <dbReference type="EC" id="5.1.3.1"/>
    </reaction>
</comment>
<evidence type="ECO:0000256" key="6">
    <source>
        <dbReference type="ARBA" id="ARBA00009541"/>
    </source>
</evidence>
<evidence type="ECO:0000313" key="29">
    <source>
        <dbReference type="EMBL" id="CAL4759379.1"/>
    </source>
</evidence>
<evidence type="ECO:0000256" key="9">
    <source>
        <dbReference type="ARBA" id="ARBA00013188"/>
    </source>
</evidence>
<reference evidence="28" key="1">
    <citation type="submission" date="2022-10" db="EMBL/GenBank/DDBJ databases">
        <authorList>
            <person name="Chen Y."/>
            <person name="Dougan E. K."/>
            <person name="Chan C."/>
            <person name="Rhodes N."/>
            <person name="Thang M."/>
        </authorList>
    </citation>
    <scope>NUCLEOTIDE SEQUENCE</scope>
</reference>
<feature type="chain" id="PRO_5043271832" description="ribulose-phosphate 3-epimerase" evidence="26">
    <location>
        <begin position="30"/>
        <end position="1062"/>
    </location>
</feature>
<dbReference type="Pfam" id="PF00300">
    <property type="entry name" value="His_Phos_1"/>
    <property type="match status" value="1"/>
</dbReference>
<dbReference type="GO" id="GO:1901135">
    <property type="term" value="P:carbohydrate derivative metabolic process"/>
    <property type="evidence" value="ECO:0007669"/>
    <property type="project" value="UniProtKB-ARBA"/>
</dbReference>
<dbReference type="Gene3D" id="3.40.50.1240">
    <property type="entry name" value="Phosphoglycerate mutase-like"/>
    <property type="match status" value="1"/>
</dbReference>
<keyword evidence="14" id="KW-0863">Zinc-finger</keyword>
<evidence type="ECO:0000256" key="19">
    <source>
        <dbReference type="ARBA" id="ARBA00023098"/>
    </source>
</evidence>
<name>A0A9P1FFL8_9DINO</name>
<dbReference type="GO" id="GO:0003989">
    <property type="term" value="F:acetyl-CoA carboxylase activity"/>
    <property type="evidence" value="ECO:0007669"/>
    <property type="project" value="InterPro"/>
</dbReference>
<dbReference type="SMART" id="SM00855">
    <property type="entry name" value="PGAM"/>
    <property type="match status" value="1"/>
</dbReference>
<evidence type="ECO:0000313" key="30">
    <source>
        <dbReference type="Proteomes" id="UP001152797"/>
    </source>
</evidence>
<evidence type="ECO:0000256" key="10">
    <source>
        <dbReference type="ARBA" id="ARBA00022516"/>
    </source>
</evidence>
<evidence type="ECO:0000256" key="14">
    <source>
        <dbReference type="ARBA" id="ARBA00022771"/>
    </source>
</evidence>
<dbReference type="GO" id="GO:0005524">
    <property type="term" value="F:ATP binding"/>
    <property type="evidence" value="ECO:0007669"/>
    <property type="project" value="UniProtKB-KW"/>
</dbReference>
<comment type="caution">
    <text evidence="28">The sequence shown here is derived from an EMBL/GenBank/DDBJ whole genome shotgun (WGS) entry which is preliminary data.</text>
</comment>
<evidence type="ECO:0000259" key="27">
    <source>
        <dbReference type="PROSITE" id="PS50980"/>
    </source>
</evidence>
<evidence type="ECO:0000256" key="2">
    <source>
        <dbReference type="ARBA" id="ARBA00001936"/>
    </source>
</evidence>
<evidence type="ECO:0000256" key="5">
    <source>
        <dbReference type="ARBA" id="ARBA00004496"/>
    </source>
</evidence>
<comment type="cofactor">
    <cofactor evidence="3">
        <name>Zn(2+)</name>
        <dbReference type="ChEBI" id="CHEBI:29105"/>
    </cofactor>
</comment>
<comment type="cofactor">
    <cofactor evidence="4">
        <name>Fe(2+)</name>
        <dbReference type="ChEBI" id="CHEBI:29033"/>
    </cofactor>
</comment>
<dbReference type="GO" id="GO:0006633">
    <property type="term" value="P:fatty acid biosynthetic process"/>
    <property type="evidence" value="ECO:0007669"/>
    <property type="project" value="UniProtKB-KW"/>
</dbReference>
<comment type="subcellular location">
    <subcellularLocation>
        <location evidence="5">Cytoplasm</location>
    </subcellularLocation>
</comment>
<keyword evidence="15" id="KW-0276">Fatty acid metabolism</keyword>
<comment type="cofactor">
    <cofactor evidence="2">
        <name>Mn(2+)</name>
        <dbReference type="ChEBI" id="CHEBI:29035"/>
    </cofactor>
</comment>
<dbReference type="NCBIfam" id="TIGR00515">
    <property type="entry name" value="accD"/>
    <property type="match status" value="1"/>
</dbReference>
<evidence type="ECO:0000256" key="20">
    <source>
        <dbReference type="ARBA" id="ARBA00023160"/>
    </source>
</evidence>
<evidence type="ECO:0000256" key="26">
    <source>
        <dbReference type="SAM" id="SignalP"/>
    </source>
</evidence>
<dbReference type="PROSITE" id="PS50980">
    <property type="entry name" value="COA_CT_NTER"/>
    <property type="match status" value="1"/>
</dbReference>
<evidence type="ECO:0000256" key="22">
    <source>
        <dbReference type="ARBA" id="ARBA00023235"/>
    </source>
</evidence>
<dbReference type="InterPro" id="IPR013785">
    <property type="entry name" value="Aldolase_TIM"/>
</dbReference>
<dbReference type="Pfam" id="PF19777">
    <property type="entry name" value="DUF6263"/>
    <property type="match status" value="1"/>
</dbReference>
<dbReference type="InterPro" id="IPR034733">
    <property type="entry name" value="AcCoA_carboxyl_beta"/>
</dbReference>
<evidence type="ECO:0000256" key="13">
    <source>
        <dbReference type="ARBA" id="ARBA00022741"/>
    </source>
</evidence>
<dbReference type="GO" id="GO:0008270">
    <property type="term" value="F:zinc ion binding"/>
    <property type="evidence" value="ECO:0007669"/>
    <property type="project" value="UniProtKB-KW"/>
</dbReference>
<accession>A0A9P1FFL8</accession>
<evidence type="ECO:0000256" key="21">
    <source>
        <dbReference type="ARBA" id="ARBA00023211"/>
    </source>
</evidence>
<dbReference type="OrthoDB" id="1927044at2759"/>
<keyword evidence="16" id="KW-0862">Zinc</keyword>
<dbReference type="GO" id="GO:0006163">
    <property type="term" value="P:purine nucleotide metabolic process"/>
    <property type="evidence" value="ECO:0007669"/>
    <property type="project" value="UniProtKB-ARBA"/>
</dbReference>
<dbReference type="Gene3D" id="3.20.20.70">
    <property type="entry name" value="Aldolase class I"/>
    <property type="match status" value="1"/>
</dbReference>
<dbReference type="CDD" id="cd07067">
    <property type="entry name" value="HP_PGM_like"/>
    <property type="match status" value="1"/>
</dbReference>
<evidence type="ECO:0000256" key="11">
    <source>
        <dbReference type="ARBA" id="ARBA00022679"/>
    </source>
</evidence>
<comment type="subunit">
    <text evidence="8">Acetyl-CoA carboxylase is a heterohexamer composed of biotin carboxyl carrier protein, biotin carboxylase and 2 subunits each of ACCase subunit alpha and ACCase plastid-coded subunit beta (accD).</text>
</comment>
<comment type="subunit">
    <text evidence="7">Homodimer.</text>
</comment>
<protein>
    <recommendedName>
        <fullName evidence="9">ribulose-phosphate 3-epimerase</fullName>
        <ecNumber evidence="9">5.1.3.1</ecNumber>
    </recommendedName>
</protein>
<keyword evidence="26" id="KW-0732">Signal</keyword>
<dbReference type="GO" id="GO:0005975">
    <property type="term" value="P:carbohydrate metabolic process"/>
    <property type="evidence" value="ECO:0007669"/>
    <property type="project" value="InterPro"/>
</dbReference>
<evidence type="ECO:0000256" key="4">
    <source>
        <dbReference type="ARBA" id="ARBA00001954"/>
    </source>
</evidence>
<keyword evidence="11 29" id="KW-0808">Transferase</keyword>
<dbReference type="GO" id="GO:2001295">
    <property type="term" value="P:malonyl-CoA biosynthetic process"/>
    <property type="evidence" value="ECO:0007669"/>
    <property type="project" value="TreeGrafter"/>
</dbReference>
<sequence length="1062" mass="114932">MKVFLATRTALVLAAAAVLSLASLNSASADQKLAWKFKPGEELQYATMQEMEVAVDAGGIEIIFEVDQALDLTWKVKSVADDGSATLTQSIDRLQFRMNSGFTGEFAYDSKAGEEGEGMIWERMGPILSGLTTGTIDVTITPTGEIKDVVLSDDLSEAFEAAKEGDNGGAGGIFALLGIGMDAETVKLAIADSVIQLPAEAVAEGGTWGNTTELEMGPAKQVTEKTLSFDGTEDRDGAKLAKIGVASEMMLEIDEDNEADVELEITEQESTGTVYFDVEAGKTVDASTQTLLVLEGESPMGELIMERTITSSLKQGTNDDLIEAKPEEESSDSDDDSDSDSDSEDSDSDAGQRLGRRIGPVVLPWLNAERGYAATGKHESLPGDGFTGRLIATAAEHSFASRRFESTFLPSMLMCDFTNLEREVRRLEEAGVVGLHLDVMDGNFVPNLTYGLPIVSAIRRLTSLVIDVHLMITDPATYAPQFRDAGADIISFHAEAVDEPGEVVEIIKNSGSAASIAINPVTPLSAIEDCLDSCDMVLVMSVSPGFGGQSFESVALEKLKQLSERPDFNALLEVDGGVNDSTIALCQLAKGSSRMLRIILIRPGTTDYVDQARVHGNLDIPLNEQGEEEVSKTAEALRDQNIRAVFCSDAEPALSTAKTLAAALDVKVRKLDHMQNLDHGLWQGMSVEEIKRKHPKVYRQWQEHPDSVCPPAGESLSDARARVHGVLKKLLKKQKDGTIALVVSEPLTSLVRSDLQQCELGDLWKAYTAPGGWQHREIRGETMSVGKSDPKTTGRRPKRGVPEGLWKRCPGCRATIFRKEAEKRLGVCPECDYHWYVSARDRINQLLDEGTFEEWDAELEPVDVLSFSDKKAYRDRLVEEQARTGLRDAAIVGTGMIRARRVAFGVTDSAFIMGSMGAVVGEKLTRLVERATEQDLPLIIISGSGGGARMHEGILSLMQMAKVSAALARYDEAGGLYISVLTNPTMGGVAASFASLGDVIFAEPKALVGFAGPRTIKATIRIELPKGFQTSEFLLEHGFVDRIVSRGNLKSEIARTIDYCGK</sequence>
<evidence type="ECO:0000256" key="24">
    <source>
        <dbReference type="ARBA" id="ARBA00057323"/>
    </source>
</evidence>
<keyword evidence="20" id="KW-0275">Fatty acid biosynthesis</keyword>
<comment type="function">
    <text evidence="24">Catalyzes the reversible epimerization of D-ribulose 5-phosphate to D-xylulose 5-phosphate.</text>
</comment>